<evidence type="ECO:0000313" key="4">
    <source>
        <dbReference type="Proteomes" id="UP000094527"/>
    </source>
</evidence>
<dbReference type="Pfam" id="PF20700">
    <property type="entry name" value="Mutator"/>
    <property type="match status" value="1"/>
</dbReference>
<keyword evidence="4" id="KW-1185">Reference proteome</keyword>
<dbReference type="Pfam" id="PF09588">
    <property type="entry name" value="YqaJ"/>
    <property type="match status" value="1"/>
</dbReference>
<dbReference type="InterPro" id="IPR019080">
    <property type="entry name" value="YqaJ_viral_recombinase"/>
</dbReference>
<dbReference type="EMBL" id="LJIJ01008835">
    <property type="protein sequence ID" value="ODM66919.1"/>
    <property type="molecule type" value="Genomic_DNA"/>
</dbReference>
<dbReference type="Gene3D" id="3.90.320.10">
    <property type="match status" value="1"/>
</dbReference>
<evidence type="ECO:0000313" key="3">
    <source>
        <dbReference type="EMBL" id="ODM66919.1"/>
    </source>
</evidence>
<dbReference type="InterPro" id="IPR051703">
    <property type="entry name" value="NF-kappa-B_Signaling_Reg"/>
</dbReference>
<organism evidence="3 4">
    <name type="scientific">Orchesella cincta</name>
    <name type="common">Springtail</name>
    <name type="synonym">Podura cincta</name>
    <dbReference type="NCBI Taxonomy" id="48709"/>
    <lineage>
        <taxon>Eukaryota</taxon>
        <taxon>Metazoa</taxon>
        <taxon>Ecdysozoa</taxon>
        <taxon>Arthropoda</taxon>
        <taxon>Hexapoda</taxon>
        <taxon>Collembola</taxon>
        <taxon>Entomobryomorpha</taxon>
        <taxon>Entomobryoidea</taxon>
        <taxon>Orchesellidae</taxon>
        <taxon>Orchesellinae</taxon>
        <taxon>Orchesella</taxon>
    </lineage>
</organism>
<feature type="domain" description="Mutator-like transposase" evidence="2">
    <location>
        <begin position="1"/>
        <end position="197"/>
    </location>
</feature>
<evidence type="ECO:0000259" key="2">
    <source>
        <dbReference type="Pfam" id="PF20700"/>
    </source>
</evidence>
<protein>
    <submittedName>
        <fullName evidence="3">Uncharacterized protein</fullName>
    </submittedName>
</protein>
<dbReference type="OrthoDB" id="421276at2759"/>
<dbReference type="GO" id="GO:0006281">
    <property type="term" value="P:DNA repair"/>
    <property type="evidence" value="ECO:0007669"/>
    <property type="project" value="UniProtKB-ARBA"/>
</dbReference>
<feature type="non-terminal residue" evidence="3">
    <location>
        <position position="1"/>
    </location>
</feature>
<dbReference type="InterPro" id="IPR011604">
    <property type="entry name" value="PDDEXK-like_dom_sf"/>
</dbReference>
<proteinExistence type="predicted"/>
<name>A0A1D2M0J2_ORCCI</name>
<accession>A0A1D2M0J2</accession>
<dbReference type="InterPro" id="IPR049012">
    <property type="entry name" value="Mutator_transp_dom"/>
</dbReference>
<feature type="domain" description="YqaJ viral recombinase" evidence="1">
    <location>
        <begin position="384"/>
        <end position="475"/>
    </location>
</feature>
<dbReference type="PANTHER" id="PTHR46609:SF8">
    <property type="entry name" value="YQAJ VIRAL RECOMBINASE DOMAIN-CONTAINING PROTEIN"/>
    <property type="match status" value="1"/>
</dbReference>
<dbReference type="AlphaFoldDB" id="A0A1D2M0J2"/>
<evidence type="ECO:0000259" key="1">
    <source>
        <dbReference type="Pfam" id="PF09588"/>
    </source>
</evidence>
<dbReference type="InterPro" id="IPR011335">
    <property type="entry name" value="Restrct_endonuc-II-like"/>
</dbReference>
<sequence length="481" mass="55376">RSYGHSYNSKYGNAAILGVRTGKVLFVGERMTTCKMCQSNERYNRTIQHECHKNWSGPSTAMEADLIYEGFSKSFETHGLVYQFFVADGDSSTYARIKDVYQEFTVQKIECINHVIRNLNTKLRNIAGNSVKRRCISKEERSLPRMESRFKRVGLAVQSACRYYKDLGNWETNWKNLREDIKNIPFHIFGRHNSCKSYFQCSLKDKEPDISRQSHCFGTRDALDRVASLANSLIRRENSNIVECFFSVCAKYLEGKRKNLGAGFLYHERIAAATLSFNNSKFWVGDLFKMNYLKSPCARWKQEKMRSTRFRNKISKKKPRMLSFPFLKAGRGDENYGTDPDRPDLNEEMLKEEMDSIRRAVTVDKERQQEIQISTLGQSNCEIWGRERRKRLTASNAKRICSMQDSTDNHAVLRQLLSLTEFSNEATIYGNTNEAVAADKYAEIKSLSKDEVKMCGLFVSLEHGGLAVSPDRLVEMMASSK</sequence>
<dbReference type="SUPFAM" id="SSF52980">
    <property type="entry name" value="Restriction endonuclease-like"/>
    <property type="match status" value="1"/>
</dbReference>
<comment type="caution">
    <text evidence="3">The sequence shown here is derived from an EMBL/GenBank/DDBJ whole genome shotgun (WGS) entry which is preliminary data.</text>
</comment>
<gene>
    <name evidence="3" type="ORF">Ocin01_20203</name>
</gene>
<dbReference type="Proteomes" id="UP000094527">
    <property type="component" value="Unassembled WGS sequence"/>
</dbReference>
<dbReference type="OMA" id="TIQHECH"/>
<reference evidence="3 4" key="1">
    <citation type="journal article" date="2016" name="Genome Biol. Evol.">
        <title>Gene Family Evolution Reflects Adaptation to Soil Environmental Stressors in the Genome of the Collembolan Orchesella cincta.</title>
        <authorList>
            <person name="Faddeeva-Vakhrusheva A."/>
            <person name="Derks M.F."/>
            <person name="Anvar S.Y."/>
            <person name="Agamennone V."/>
            <person name="Suring W."/>
            <person name="Smit S."/>
            <person name="van Straalen N.M."/>
            <person name="Roelofs D."/>
        </authorList>
    </citation>
    <scope>NUCLEOTIDE SEQUENCE [LARGE SCALE GENOMIC DNA]</scope>
    <source>
        <tissue evidence="3">Mixed pool</tissue>
    </source>
</reference>
<dbReference type="PANTHER" id="PTHR46609">
    <property type="entry name" value="EXONUCLEASE, PHAGE-TYPE/RECB, C-TERMINAL DOMAIN-CONTAINING PROTEIN"/>
    <property type="match status" value="1"/>
</dbReference>